<sequence length="301" mass="33063">MDWLVVAAPFLAELRNLRRPPRRRLEGELCVYIPARGLDEPLAVTARYAVVVRDRDEECREENCLRVGTVGKAAAMESALSAAKCEYVALFDSDIYFTPSDAVYLAEAAGDGVATSYRLLYGSGFWGWVVAAASDMGFTLMGLARFVWGGAMAGRAGVLREVFRGASKALSDDMYATRKAKALGIPIRFVYLRLLGPAPAERPRGVFKWLARQYAMAVREGPPFVKIGVVLIAAWLALWIVHPSTFLVYTVAGCARRLALKAPCSLLYIPASLLAPLFTLAAIVASFFIKEVEWRGARFKL</sequence>
<dbReference type="AlphaFoldDB" id="H6QCL4"/>
<dbReference type="EMBL" id="CP003316">
    <property type="protein sequence ID" value="AFA39982.1"/>
    <property type="molecule type" value="Genomic_DNA"/>
</dbReference>
<keyword evidence="1" id="KW-0812">Transmembrane</keyword>
<keyword evidence="1" id="KW-1133">Transmembrane helix</keyword>
<name>H6QCL4_PYROT</name>
<dbReference type="CDD" id="cd00761">
    <property type="entry name" value="Glyco_tranf_GTA_type"/>
    <property type="match status" value="1"/>
</dbReference>
<evidence type="ECO:0000313" key="2">
    <source>
        <dbReference type="EMBL" id="AFA39982.1"/>
    </source>
</evidence>
<dbReference type="SUPFAM" id="SSF53448">
    <property type="entry name" value="Nucleotide-diphospho-sugar transferases"/>
    <property type="match status" value="1"/>
</dbReference>
<evidence type="ECO:0000256" key="1">
    <source>
        <dbReference type="SAM" id="Phobius"/>
    </source>
</evidence>
<dbReference type="Gene3D" id="3.90.550.10">
    <property type="entry name" value="Spore Coat Polysaccharide Biosynthesis Protein SpsA, Chain A"/>
    <property type="match status" value="1"/>
</dbReference>
<reference evidence="2 3" key="1">
    <citation type="journal article" date="2012" name="Stand. Genomic Sci.">
        <title>Complete genome sequence of Pyrobaculum oguniense.</title>
        <authorList>
            <person name="Bernick D.L."/>
            <person name="Karplus K."/>
            <person name="Lui L.M."/>
            <person name="Coker J.K."/>
            <person name="Murphy J.N."/>
            <person name="Chan P.P."/>
            <person name="Cozen A.E."/>
            <person name="Lowe T.M."/>
        </authorList>
    </citation>
    <scope>NUCLEOTIDE SEQUENCE [LARGE SCALE GENOMIC DNA]</scope>
    <source>
        <strain evidence="2 3">TE7</strain>
    </source>
</reference>
<dbReference type="KEGG" id="pog:Pogu_1955"/>
<organism evidence="2 3">
    <name type="scientific">Pyrobaculum oguniense (strain DSM 13380 / JCM 10595 / TE7)</name>
    <dbReference type="NCBI Taxonomy" id="698757"/>
    <lineage>
        <taxon>Archaea</taxon>
        <taxon>Thermoproteota</taxon>
        <taxon>Thermoprotei</taxon>
        <taxon>Thermoproteales</taxon>
        <taxon>Thermoproteaceae</taxon>
        <taxon>Pyrobaculum</taxon>
    </lineage>
</organism>
<proteinExistence type="predicted"/>
<dbReference type="STRING" id="698757.Pogu_1955"/>
<dbReference type="GO" id="GO:0016740">
    <property type="term" value="F:transferase activity"/>
    <property type="evidence" value="ECO:0007669"/>
    <property type="project" value="UniProtKB-KW"/>
</dbReference>
<dbReference type="Proteomes" id="UP000009062">
    <property type="component" value="Chromosome"/>
</dbReference>
<gene>
    <name evidence="2" type="ordered locus">Pogu_1955</name>
</gene>
<feature type="transmembrane region" description="Helical" evidence="1">
    <location>
        <begin position="224"/>
        <end position="241"/>
    </location>
</feature>
<dbReference type="HOGENOM" id="CLU_080338_0_0_2"/>
<keyword evidence="1" id="KW-0472">Membrane</keyword>
<protein>
    <submittedName>
        <fullName evidence="2">Glycosyl transferase family 2</fullName>
    </submittedName>
</protein>
<keyword evidence="3" id="KW-1185">Reference proteome</keyword>
<keyword evidence="2" id="KW-0808">Transferase</keyword>
<feature type="transmembrane region" description="Helical" evidence="1">
    <location>
        <begin position="267"/>
        <end position="289"/>
    </location>
</feature>
<evidence type="ECO:0000313" key="3">
    <source>
        <dbReference type="Proteomes" id="UP000009062"/>
    </source>
</evidence>
<dbReference type="eggNOG" id="arCOG01389">
    <property type="taxonomic scope" value="Archaea"/>
</dbReference>
<accession>H6QCL4</accession>
<feature type="transmembrane region" description="Helical" evidence="1">
    <location>
        <begin position="125"/>
        <end position="148"/>
    </location>
</feature>
<dbReference type="InterPro" id="IPR029044">
    <property type="entry name" value="Nucleotide-diphossugar_trans"/>
</dbReference>